<reference evidence="5" key="1">
    <citation type="submission" date="2018-02" db="EMBL/GenBank/DDBJ databases">
        <title>Genome sequencing of Solimonas sp. HR-BB.</title>
        <authorList>
            <person name="Lee Y."/>
            <person name="Jeon C.O."/>
        </authorList>
    </citation>
    <scope>NUCLEOTIDE SEQUENCE [LARGE SCALE GENOMIC DNA]</scope>
    <source>
        <strain evidence="5">HR-U</strain>
    </source>
</reference>
<dbReference type="Gene3D" id="3.40.50.720">
    <property type="entry name" value="NAD(P)-binding Rossmann-like Domain"/>
    <property type="match status" value="1"/>
</dbReference>
<dbReference type="GO" id="GO:0016491">
    <property type="term" value="F:oxidoreductase activity"/>
    <property type="evidence" value="ECO:0007669"/>
    <property type="project" value="UniProtKB-KW"/>
</dbReference>
<evidence type="ECO:0000256" key="3">
    <source>
        <dbReference type="RuleBase" id="RU000363"/>
    </source>
</evidence>
<dbReference type="Proteomes" id="UP000239590">
    <property type="component" value="Unassembled WGS sequence"/>
</dbReference>
<name>A0A2S7IJT0_9BACT</name>
<dbReference type="PRINTS" id="PR00081">
    <property type="entry name" value="GDHRDH"/>
</dbReference>
<keyword evidence="5" id="KW-1185">Reference proteome</keyword>
<dbReference type="PANTHER" id="PTHR44196">
    <property type="entry name" value="DEHYDROGENASE/REDUCTASE SDR FAMILY MEMBER 7B"/>
    <property type="match status" value="1"/>
</dbReference>
<evidence type="ECO:0000313" key="5">
    <source>
        <dbReference type="Proteomes" id="UP000239590"/>
    </source>
</evidence>
<evidence type="ECO:0000256" key="1">
    <source>
        <dbReference type="ARBA" id="ARBA00006484"/>
    </source>
</evidence>
<gene>
    <name evidence="4" type="ORF">C5O19_15925</name>
</gene>
<dbReference type="RefSeq" id="WP_104714400.1">
    <property type="nucleotide sequence ID" value="NZ_PTRA01000002.1"/>
</dbReference>
<organism evidence="4 5">
    <name type="scientific">Siphonobacter curvatus</name>
    <dbReference type="NCBI Taxonomy" id="2094562"/>
    <lineage>
        <taxon>Bacteria</taxon>
        <taxon>Pseudomonadati</taxon>
        <taxon>Bacteroidota</taxon>
        <taxon>Cytophagia</taxon>
        <taxon>Cytophagales</taxon>
        <taxon>Cytophagaceae</taxon>
        <taxon>Siphonobacter</taxon>
    </lineage>
</organism>
<dbReference type="InterPro" id="IPR036291">
    <property type="entry name" value="NAD(P)-bd_dom_sf"/>
</dbReference>
<keyword evidence="2" id="KW-0560">Oxidoreductase</keyword>
<dbReference type="OrthoDB" id="9810734at2"/>
<comment type="caution">
    <text evidence="4">The sequence shown here is derived from an EMBL/GenBank/DDBJ whole genome shotgun (WGS) entry which is preliminary data.</text>
</comment>
<proteinExistence type="inferred from homology"/>
<dbReference type="EMBL" id="PTRA01000002">
    <property type="protein sequence ID" value="PQA56825.1"/>
    <property type="molecule type" value="Genomic_DNA"/>
</dbReference>
<dbReference type="InterPro" id="IPR002347">
    <property type="entry name" value="SDR_fam"/>
</dbReference>
<dbReference type="SUPFAM" id="SSF51735">
    <property type="entry name" value="NAD(P)-binding Rossmann-fold domains"/>
    <property type="match status" value="1"/>
</dbReference>
<dbReference type="GO" id="GO:0016020">
    <property type="term" value="C:membrane"/>
    <property type="evidence" value="ECO:0007669"/>
    <property type="project" value="TreeGrafter"/>
</dbReference>
<accession>A0A2S7IJT0</accession>
<dbReference type="PROSITE" id="PS00061">
    <property type="entry name" value="ADH_SHORT"/>
    <property type="match status" value="1"/>
</dbReference>
<dbReference type="AlphaFoldDB" id="A0A2S7IJT0"/>
<comment type="similarity">
    <text evidence="1 3">Belongs to the short-chain dehydrogenases/reductases (SDR) family.</text>
</comment>
<dbReference type="Pfam" id="PF00106">
    <property type="entry name" value="adh_short"/>
    <property type="match status" value="1"/>
</dbReference>
<dbReference type="InterPro" id="IPR020904">
    <property type="entry name" value="Sc_DH/Rdtase_CS"/>
</dbReference>
<protein>
    <submittedName>
        <fullName evidence="4">Short-chain dehydrogenase</fullName>
    </submittedName>
</protein>
<dbReference type="PANTHER" id="PTHR44196:SF1">
    <property type="entry name" value="DEHYDROGENASE_REDUCTASE SDR FAMILY MEMBER 7B"/>
    <property type="match status" value="1"/>
</dbReference>
<sequence>MDLHNNTILITGGTSGFGLEFASRLLALGNTVIITGRNTQKLQETQQQLPAVHTIQSDVSKAEDIVALYDQVTRQFPALNMIINNAGEMRKLSLNQPHELSDITREVEINLMGPIRMVQQFLPHLKTKPKAVILNVTSGIAFMPFPISPIYSASKSGLRAYTQALRVQLIKTSIKVIELVAPGSSTPLNDKFIEEDGFNAKTLMAPEKIVDAAIQGMKNDKDEIYPGLAGLMRVMSRVAPKLMLSQAGKIGRLRCMVRSKVESCWPLAYASNRLITIHYLESFQ</sequence>
<evidence type="ECO:0000256" key="2">
    <source>
        <dbReference type="ARBA" id="ARBA00023002"/>
    </source>
</evidence>
<evidence type="ECO:0000313" key="4">
    <source>
        <dbReference type="EMBL" id="PQA56825.1"/>
    </source>
</evidence>
<dbReference type="PRINTS" id="PR00080">
    <property type="entry name" value="SDRFAMILY"/>
</dbReference>